<dbReference type="Pfam" id="PF13336">
    <property type="entry name" value="AcetylCoA_hyd_C"/>
    <property type="match status" value="1"/>
</dbReference>
<accession>A0A381Q4D0</accession>
<feature type="domain" description="Acetyl-CoA hydrolase/transferase C-terminal" evidence="1">
    <location>
        <begin position="270"/>
        <end position="420"/>
    </location>
</feature>
<dbReference type="InterPro" id="IPR038460">
    <property type="entry name" value="AcetylCoA_hyd_C_sf"/>
</dbReference>
<dbReference type="PANTHER" id="PTHR21432">
    <property type="entry name" value="ACETYL-COA HYDROLASE-RELATED"/>
    <property type="match status" value="1"/>
</dbReference>
<evidence type="ECO:0000259" key="1">
    <source>
        <dbReference type="Pfam" id="PF13336"/>
    </source>
</evidence>
<dbReference type="Gene3D" id="3.40.1080.10">
    <property type="entry name" value="Glutaconate Coenzyme A-transferase"/>
    <property type="match status" value="1"/>
</dbReference>
<gene>
    <name evidence="2" type="ORF">METZ01_LOCUS25307</name>
</gene>
<dbReference type="InterPro" id="IPR026888">
    <property type="entry name" value="AcetylCoA_hyd_C"/>
</dbReference>
<dbReference type="AlphaFoldDB" id="A0A381Q4D0"/>
<evidence type="ECO:0000313" key="2">
    <source>
        <dbReference type="EMBL" id="SUZ72453.1"/>
    </source>
</evidence>
<protein>
    <recommendedName>
        <fullName evidence="1">Acetyl-CoA hydrolase/transferase C-terminal domain-containing protein</fullName>
    </recommendedName>
</protein>
<dbReference type="InterPro" id="IPR037171">
    <property type="entry name" value="NagB/RpiA_transferase-like"/>
</dbReference>
<proteinExistence type="predicted"/>
<reference evidence="2" key="1">
    <citation type="submission" date="2018-05" db="EMBL/GenBank/DDBJ databases">
        <authorList>
            <person name="Lanie J.A."/>
            <person name="Ng W.-L."/>
            <person name="Kazmierczak K.M."/>
            <person name="Andrzejewski T.M."/>
            <person name="Davidsen T.M."/>
            <person name="Wayne K.J."/>
            <person name="Tettelin H."/>
            <person name="Glass J.I."/>
            <person name="Rusch D."/>
            <person name="Podicherti R."/>
            <person name="Tsui H.-C.T."/>
            <person name="Winkler M.E."/>
        </authorList>
    </citation>
    <scope>NUCLEOTIDE SEQUENCE</scope>
</reference>
<dbReference type="GO" id="GO:0006083">
    <property type="term" value="P:acetate metabolic process"/>
    <property type="evidence" value="ECO:0007669"/>
    <property type="project" value="InterPro"/>
</dbReference>
<dbReference type="Gene3D" id="3.40.1080.20">
    <property type="entry name" value="Acetyl-CoA hydrolase/transferase C-terminal domain"/>
    <property type="match status" value="1"/>
</dbReference>
<dbReference type="InterPro" id="IPR046433">
    <property type="entry name" value="ActCoA_hydro"/>
</dbReference>
<dbReference type="SUPFAM" id="SSF100950">
    <property type="entry name" value="NagB/RpiA/CoA transferase-like"/>
    <property type="match status" value="2"/>
</dbReference>
<dbReference type="EMBL" id="UINC01001150">
    <property type="protein sequence ID" value="SUZ72453.1"/>
    <property type="molecule type" value="Genomic_DNA"/>
</dbReference>
<organism evidence="2">
    <name type="scientific">marine metagenome</name>
    <dbReference type="NCBI Taxonomy" id="408172"/>
    <lineage>
        <taxon>unclassified sequences</taxon>
        <taxon>metagenomes</taxon>
        <taxon>ecological metagenomes</taxon>
    </lineage>
</organism>
<dbReference type="PANTHER" id="PTHR21432:SF20">
    <property type="entry name" value="ACETYL-COA HYDROLASE"/>
    <property type="match status" value="1"/>
</dbReference>
<sequence>MRSDREGKSVTVDEAISHIPDRSRVYVAQGSGCPFGLLEEIDKRRDRFERLEFVSAFLLQRPAPVDHLGQPFRWLTLQPTGAIRDVLDHPDLGIVPGRYSDLDGICAPEGPLPADVVVCQVSPPNAKGDCSLGTGVGGHVSLLKQAPLAIGQINQQMPYVHGEGECRIENFDFLVEIDEPLSELAPATIDPISEAIAQHISPFIPNGSTLQFGIGAVPDAVLSSLRNRVQLGLHGGMINDACVELIECGAIDNLHKGCDEGVSIAAEIMGTRRLYDWVDHNPRVRLARGAYTHGIAGMSLVRNFVALQSTVEMALDGSANSEFVSGRFISGPGGAPDFAFGASIATGGRSIMAMPSTAASGSVSRIVRRLADGAPTTLSSYLADVVVTEYGAVELRGKTLEQRIELLASIAHPDHQASLVE</sequence>
<name>A0A381Q4D0_9ZZZZ</name>
<dbReference type="GO" id="GO:0008775">
    <property type="term" value="F:acetate CoA-transferase activity"/>
    <property type="evidence" value="ECO:0007669"/>
    <property type="project" value="InterPro"/>
</dbReference>
<dbReference type="Gene3D" id="3.30.750.70">
    <property type="entry name" value="4-hydroxybutyrate coenzyme like domains"/>
    <property type="match status" value="1"/>
</dbReference>